<dbReference type="Pfam" id="PF02458">
    <property type="entry name" value="Transferase"/>
    <property type="match status" value="1"/>
</dbReference>
<keyword evidence="1" id="KW-0808">Transferase</keyword>
<dbReference type="GO" id="GO:0016747">
    <property type="term" value="F:acyltransferase activity, transferring groups other than amino-acyl groups"/>
    <property type="evidence" value="ECO:0007669"/>
    <property type="project" value="UniProtKB-ARBA"/>
</dbReference>
<dbReference type="OrthoDB" id="1862401at2759"/>
<accession>A0A6D2I4Z8</accession>
<dbReference type="PANTHER" id="PTHR31625">
    <property type="match status" value="1"/>
</dbReference>
<name>A0A6D2I4Z8_9BRAS</name>
<keyword evidence="2" id="KW-0012">Acyltransferase</keyword>
<sequence length="109" mass="12450">MDSSLHVIEVSRVTPSTTDSSESFTLPLTFFDLVWYKSPPVQLVIFYQLTDATRSFFDSVIFPTLKSSLSSTLSHYLPLAGLGYTGWISGGKDRREWWLCRSIKEKCFQ</sequence>
<proteinExistence type="predicted"/>
<protein>
    <submittedName>
        <fullName evidence="3">Uncharacterized protein</fullName>
    </submittedName>
</protein>
<dbReference type="EMBL" id="CACVBM020000921">
    <property type="protein sequence ID" value="CAA7024712.1"/>
    <property type="molecule type" value="Genomic_DNA"/>
</dbReference>
<dbReference type="AlphaFoldDB" id="A0A6D2I4Z8"/>
<gene>
    <name evidence="3" type="ORF">MERR_LOCUS11947</name>
</gene>
<reference evidence="3" key="1">
    <citation type="submission" date="2020-01" db="EMBL/GenBank/DDBJ databases">
        <authorList>
            <person name="Mishra B."/>
        </authorList>
    </citation>
    <scope>NUCLEOTIDE SEQUENCE [LARGE SCALE GENOMIC DNA]</scope>
</reference>
<dbReference type="Gene3D" id="3.30.559.10">
    <property type="entry name" value="Chloramphenicol acetyltransferase-like domain"/>
    <property type="match status" value="1"/>
</dbReference>
<evidence type="ECO:0000256" key="2">
    <source>
        <dbReference type="ARBA" id="ARBA00023315"/>
    </source>
</evidence>
<evidence type="ECO:0000313" key="4">
    <source>
        <dbReference type="Proteomes" id="UP000467841"/>
    </source>
</evidence>
<dbReference type="Proteomes" id="UP000467841">
    <property type="component" value="Unassembled WGS sequence"/>
</dbReference>
<keyword evidence="4" id="KW-1185">Reference proteome</keyword>
<dbReference type="InterPro" id="IPR051504">
    <property type="entry name" value="Plant_metabolite_acyltrans"/>
</dbReference>
<organism evidence="3 4">
    <name type="scientific">Microthlaspi erraticum</name>
    <dbReference type="NCBI Taxonomy" id="1685480"/>
    <lineage>
        <taxon>Eukaryota</taxon>
        <taxon>Viridiplantae</taxon>
        <taxon>Streptophyta</taxon>
        <taxon>Embryophyta</taxon>
        <taxon>Tracheophyta</taxon>
        <taxon>Spermatophyta</taxon>
        <taxon>Magnoliopsida</taxon>
        <taxon>eudicotyledons</taxon>
        <taxon>Gunneridae</taxon>
        <taxon>Pentapetalae</taxon>
        <taxon>rosids</taxon>
        <taxon>malvids</taxon>
        <taxon>Brassicales</taxon>
        <taxon>Brassicaceae</taxon>
        <taxon>Coluteocarpeae</taxon>
        <taxon>Microthlaspi</taxon>
    </lineage>
</organism>
<dbReference type="InterPro" id="IPR023213">
    <property type="entry name" value="CAT-like_dom_sf"/>
</dbReference>
<comment type="caution">
    <text evidence="3">The sequence shown here is derived from an EMBL/GenBank/DDBJ whole genome shotgun (WGS) entry which is preliminary data.</text>
</comment>
<evidence type="ECO:0000256" key="1">
    <source>
        <dbReference type="ARBA" id="ARBA00022679"/>
    </source>
</evidence>
<evidence type="ECO:0000313" key="3">
    <source>
        <dbReference type="EMBL" id="CAA7024712.1"/>
    </source>
</evidence>